<dbReference type="Pfam" id="PF00069">
    <property type="entry name" value="Pkinase"/>
    <property type="match status" value="1"/>
</dbReference>
<evidence type="ECO:0000256" key="12">
    <source>
        <dbReference type="ARBA" id="ARBA00022737"/>
    </source>
</evidence>
<feature type="transmembrane region" description="Helical" evidence="23">
    <location>
        <begin position="660"/>
        <end position="683"/>
    </location>
</feature>
<keyword evidence="18" id="KW-0675">Receptor</keyword>
<evidence type="ECO:0000256" key="22">
    <source>
        <dbReference type="PROSITE-ProRule" id="PRU10141"/>
    </source>
</evidence>
<dbReference type="InterPro" id="IPR055414">
    <property type="entry name" value="LRR_R13L4/SHOC2-like"/>
</dbReference>
<keyword evidence="13 22" id="KW-0547">Nucleotide-binding</keyword>
<evidence type="ECO:0000256" key="14">
    <source>
        <dbReference type="ARBA" id="ARBA00022777"/>
    </source>
</evidence>
<evidence type="ECO:0000256" key="9">
    <source>
        <dbReference type="ARBA" id="ARBA00022679"/>
    </source>
</evidence>
<name>V7AYP6_PHAVU</name>
<dbReference type="PROSITE" id="PS50011">
    <property type="entry name" value="PROTEIN_KINASE_DOM"/>
    <property type="match status" value="1"/>
</dbReference>
<dbReference type="SMART" id="SM00220">
    <property type="entry name" value="S_TKc"/>
    <property type="match status" value="1"/>
</dbReference>
<dbReference type="SUPFAM" id="SSF56112">
    <property type="entry name" value="Protein kinase-like (PK-like)"/>
    <property type="match status" value="1"/>
</dbReference>
<dbReference type="PANTHER" id="PTHR27008:SF523">
    <property type="entry name" value="LRR RECEPTOR-LIKE KINASE FAMILY PROTEIN"/>
    <property type="match status" value="1"/>
</dbReference>
<dbReference type="PhylomeDB" id="V7AYP6"/>
<reference evidence="26" key="1">
    <citation type="journal article" date="2014" name="Nat. Genet.">
        <title>A reference genome for common bean and genome-wide analysis of dual domestications.</title>
        <authorList>
            <person name="Schmutz J."/>
            <person name="McClean P.E."/>
            <person name="Mamidi S."/>
            <person name="Wu G.A."/>
            <person name="Cannon S.B."/>
            <person name="Grimwood J."/>
            <person name="Jenkins J."/>
            <person name="Shu S."/>
            <person name="Song Q."/>
            <person name="Chavarro C."/>
            <person name="Torres-Torres M."/>
            <person name="Geffroy V."/>
            <person name="Moghaddam S.M."/>
            <person name="Gao D."/>
            <person name="Abernathy B."/>
            <person name="Barry K."/>
            <person name="Blair M."/>
            <person name="Brick M.A."/>
            <person name="Chovatia M."/>
            <person name="Gepts P."/>
            <person name="Goodstein D.M."/>
            <person name="Gonzales M."/>
            <person name="Hellsten U."/>
            <person name="Hyten D.L."/>
            <person name="Jia G."/>
            <person name="Kelly J.D."/>
            <person name="Kudrna D."/>
            <person name="Lee R."/>
            <person name="Richard M.M."/>
            <person name="Miklas P.N."/>
            <person name="Osorno J.M."/>
            <person name="Rodrigues J."/>
            <person name="Thareau V."/>
            <person name="Urrea C.A."/>
            <person name="Wang M."/>
            <person name="Yu Y."/>
            <person name="Zhang M."/>
            <person name="Wing R.A."/>
            <person name="Cregan P.B."/>
            <person name="Rokhsar D.S."/>
            <person name="Jackson S.A."/>
        </authorList>
    </citation>
    <scope>NUCLEOTIDE SEQUENCE [LARGE SCALE GENOMIC DNA]</scope>
    <source>
        <strain evidence="26">cv. G19833</strain>
    </source>
</reference>
<evidence type="ECO:0000256" key="17">
    <source>
        <dbReference type="ARBA" id="ARBA00023136"/>
    </source>
</evidence>
<keyword evidence="9" id="KW-0808">Transferase</keyword>
<comment type="subcellular location">
    <subcellularLocation>
        <location evidence="1">Cell membrane</location>
        <topology evidence="1">Single-pass membrane protein</topology>
    </subcellularLocation>
    <subcellularLocation>
        <location evidence="2">Membrane</location>
        <topology evidence="2">Single-pass type I membrane protein</topology>
    </subcellularLocation>
</comment>
<dbReference type="Gramene" id="ESW10435">
    <property type="protein sequence ID" value="ESW10435"/>
    <property type="gene ID" value="PHAVU_009G209200g"/>
</dbReference>
<proteinExistence type="inferred from homology"/>
<dbReference type="PROSITE" id="PS00108">
    <property type="entry name" value="PROTEIN_KINASE_ST"/>
    <property type="match status" value="1"/>
</dbReference>
<keyword evidence="26" id="KW-1185">Reference proteome</keyword>
<dbReference type="eggNOG" id="ENOG502QPYS">
    <property type="taxonomic scope" value="Eukaryota"/>
</dbReference>
<dbReference type="Gene3D" id="3.30.200.20">
    <property type="entry name" value="Phosphorylase Kinase, domain 1"/>
    <property type="match status" value="1"/>
</dbReference>
<dbReference type="InterPro" id="IPR001611">
    <property type="entry name" value="Leu-rich_rpt"/>
</dbReference>
<evidence type="ECO:0000256" key="1">
    <source>
        <dbReference type="ARBA" id="ARBA00004162"/>
    </source>
</evidence>
<comment type="similarity">
    <text evidence="3">Belongs to the protein kinase superfamily. Ser/Thr protein kinase family.</text>
</comment>
<feature type="transmembrane region" description="Helical" evidence="23">
    <location>
        <begin position="6"/>
        <end position="28"/>
    </location>
</feature>
<keyword evidence="11" id="KW-0732">Signal</keyword>
<sequence length="1042" mass="115131">MKYFSVMFHAFCYIFVHLISIFTLNPLWLSTNMIVFASGNNTDHLALLKFKESISSDPYGVLLSWNSSTHFCKWDGITCNSMQKRVTKLDLKKGYKLKGFIPPHLGNLSYMRILYLDNNFLYGNIPQELGQLSQLQELSVGNNSLVGEIPTNLTGCTNLKFLYLCGNNLIGRIPIEISYLHKLQSLNVAVNKLTGGIPSFLGNLSALHLLSVGMNNLEGEVPHELCHLKDLVKIFVAVNNLIGTFPSCFYNISSLTVISATGNQFNGSLPPNMFHTLPNLQQFYIALNQVSGSIPPSITNASILSLLEISANQFTGQVPALEKLQDLYYLGLSHNNLGDNSTNDLKFFKSLTNCSSLQMLDIFDNNFGGQLPNSLANLSTALNQLYLGANMISGDIPTSMGNLIGLTELAMEFNRFSGIIPSGFGKFQKMQKLVLSGNQLSGHIGDFVGNLSQLFFLDMRRNMLEGNIPSSIGNCQKLQHLGLSQNNFTGTIPLEIFNISSLTNLLKLSGNSLSGSIPKEVGKLKNVDYLDVSENQLSGHIPETIGECITLEYLYLQGNSLQGSIPSSLASLKGLQRLDLSRNNLSGSIPTDLQNISFLEYFNVSFNMLDGEVPTGGVFQNATGFVVNGNDNLCGGISKLHLPPCLFKGKKPAKHLKFRLITVAVSVVVFLLILSIILTIHWMRRRNNKPSLDSTTIDQLAKVSYQSLHNGTDGFSATNLIGSGNFSSVYKGTLEFEDKVVAIKVLNLQKEGSHKSFIAECNTLKSIKHRNLVKILTCCSSTDYKGQEFKALIFEYMKNGSLEQWLHPRTLGLEQLPRLLNLGQRLNIIIDVASAVHYLHHECEQSIVHCDLKPSNVLLDDNMTARVSDFGIARILSTINGIGKQTSTIEFKGTIGYAPPEYGMGSEVSMNGDMYSFGILLLEMFTGRRPTEEIFKNGQNLHKFVENSLLGNVLQILDPTLVLNHEGATIEKENSQNLTAVDEKYLVSVFKIGLACSMESPKERMHIMEVTKELNKIRKAWCGGIDRESRMVSDRADAINVV</sequence>
<evidence type="ECO:0000256" key="11">
    <source>
        <dbReference type="ARBA" id="ARBA00022729"/>
    </source>
</evidence>
<evidence type="ECO:0000313" key="25">
    <source>
        <dbReference type="EMBL" id="ESW10435.1"/>
    </source>
</evidence>
<evidence type="ECO:0000313" key="26">
    <source>
        <dbReference type="Proteomes" id="UP000000226"/>
    </source>
</evidence>
<dbReference type="Gene3D" id="1.10.510.10">
    <property type="entry name" value="Transferase(Phosphotransferase) domain 1"/>
    <property type="match status" value="1"/>
</dbReference>
<dbReference type="OMA" id="HHECKES"/>
<evidence type="ECO:0000256" key="5">
    <source>
        <dbReference type="ARBA" id="ARBA00022475"/>
    </source>
</evidence>
<keyword evidence="19" id="KW-0325">Glycoprotein</keyword>
<accession>V7AYP6</accession>
<dbReference type="PROSITE" id="PS00107">
    <property type="entry name" value="PROTEIN_KINASE_ATP"/>
    <property type="match status" value="1"/>
</dbReference>
<evidence type="ECO:0000256" key="19">
    <source>
        <dbReference type="ARBA" id="ARBA00023180"/>
    </source>
</evidence>
<dbReference type="InterPro" id="IPR011009">
    <property type="entry name" value="Kinase-like_dom_sf"/>
</dbReference>
<dbReference type="InterPro" id="IPR017441">
    <property type="entry name" value="Protein_kinase_ATP_BS"/>
</dbReference>
<keyword evidence="6" id="KW-0723">Serine/threonine-protein kinase</keyword>
<dbReference type="Proteomes" id="UP000000226">
    <property type="component" value="Chromosome 9"/>
</dbReference>
<evidence type="ECO:0000256" key="13">
    <source>
        <dbReference type="ARBA" id="ARBA00022741"/>
    </source>
</evidence>
<feature type="domain" description="Protein kinase" evidence="24">
    <location>
        <begin position="715"/>
        <end position="1022"/>
    </location>
</feature>
<dbReference type="CDD" id="cd14066">
    <property type="entry name" value="STKc_IRAK"/>
    <property type="match status" value="1"/>
</dbReference>
<dbReference type="FunFam" id="3.80.10.10:FF:000095">
    <property type="entry name" value="LRR receptor-like serine/threonine-protein kinase GSO1"/>
    <property type="match status" value="1"/>
</dbReference>
<dbReference type="EMBL" id="CM002296">
    <property type="protein sequence ID" value="ESW10435.1"/>
    <property type="molecule type" value="Genomic_DNA"/>
</dbReference>
<organism evidence="25 26">
    <name type="scientific">Phaseolus vulgaris</name>
    <name type="common">Kidney bean</name>
    <name type="synonym">French bean</name>
    <dbReference type="NCBI Taxonomy" id="3885"/>
    <lineage>
        <taxon>Eukaryota</taxon>
        <taxon>Viridiplantae</taxon>
        <taxon>Streptophyta</taxon>
        <taxon>Embryophyta</taxon>
        <taxon>Tracheophyta</taxon>
        <taxon>Spermatophyta</taxon>
        <taxon>Magnoliopsida</taxon>
        <taxon>eudicotyledons</taxon>
        <taxon>Gunneridae</taxon>
        <taxon>Pentapetalae</taxon>
        <taxon>rosids</taxon>
        <taxon>fabids</taxon>
        <taxon>Fabales</taxon>
        <taxon>Fabaceae</taxon>
        <taxon>Papilionoideae</taxon>
        <taxon>50 kb inversion clade</taxon>
        <taxon>NPAAA clade</taxon>
        <taxon>indigoferoid/millettioid clade</taxon>
        <taxon>Phaseoleae</taxon>
        <taxon>Phaseolus</taxon>
    </lineage>
</organism>
<dbReference type="FunFam" id="3.30.200.20:FF:000432">
    <property type="entry name" value="LRR receptor-like serine/threonine-protein kinase EFR"/>
    <property type="match status" value="1"/>
</dbReference>
<keyword evidence="14" id="KW-0418">Kinase</keyword>
<protein>
    <recommendedName>
        <fullName evidence="4">non-specific serine/threonine protein kinase</fullName>
        <ecNumber evidence="4">2.7.11.1</ecNumber>
    </recommendedName>
</protein>
<dbReference type="SMART" id="SM00369">
    <property type="entry name" value="LRR_TYP"/>
    <property type="match status" value="6"/>
</dbReference>
<evidence type="ECO:0000256" key="6">
    <source>
        <dbReference type="ARBA" id="ARBA00022527"/>
    </source>
</evidence>
<evidence type="ECO:0000256" key="15">
    <source>
        <dbReference type="ARBA" id="ARBA00022840"/>
    </source>
</evidence>
<evidence type="ECO:0000256" key="3">
    <source>
        <dbReference type="ARBA" id="ARBA00008684"/>
    </source>
</evidence>
<dbReference type="OrthoDB" id="676979at2759"/>
<evidence type="ECO:0000256" key="4">
    <source>
        <dbReference type="ARBA" id="ARBA00012513"/>
    </source>
</evidence>
<feature type="binding site" evidence="22">
    <location>
        <position position="744"/>
    </location>
    <ligand>
        <name>ATP</name>
        <dbReference type="ChEBI" id="CHEBI:30616"/>
    </ligand>
</feature>
<evidence type="ECO:0000256" key="16">
    <source>
        <dbReference type="ARBA" id="ARBA00022989"/>
    </source>
</evidence>
<keyword evidence="17 23" id="KW-0472">Membrane</keyword>
<evidence type="ECO:0000256" key="10">
    <source>
        <dbReference type="ARBA" id="ARBA00022692"/>
    </source>
</evidence>
<keyword evidence="15 22" id="KW-0067">ATP-binding</keyword>
<comment type="catalytic activity">
    <reaction evidence="21">
        <text>L-seryl-[protein] + ATP = O-phospho-L-seryl-[protein] + ADP + H(+)</text>
        <dbReference type="Rhea" id="RHEA:17989"/>
        <dbReference type="Rhea" id="RHEA-COMP:9863"/>
        <dbReference type="Rhea" id="RHEA-COMP:11604"/>
        <dbReference type="ChEBI" id="CHEBI:15378"/>
        <dbReference type="ChEBI" id="CHEBI:29999"/>
        <dbReference type="ChEBI" id="CHEBI:30616"/>
        <dbReference type="ChEBI" id="CHEBI:83421"/>
        <dbReference type="ChEBI" id="CHEBI:456216"/>
        <dbReference type="EC" id="2.7.11.1"/>
    </reaction>
</comment>
<evidence type="ECO:0000256" key="21">
    <source>
        <dbReference type="ARBA" id="ARBA00048679"/>
    </source>
</evidence>
<dbReference type="GO" id="GO:0004674">
    <property type="term" value="F:protein serine/threonine kinase activity"/>
    <property type="evidence" value="ECO:0007669"/>
    <property type="project" value="UniProtKB-KW"/>
</dbReference>
<evidence type="ECO:0000256" key="23">
    <source>
        <dbReference type="SAM" id="Phobius"/>
    </source>
</evidence>
<dbReference type="PANTHER" id="PTHR27008">
    <property type="entry name" value="OS04G0122200 PROTEIN"/>
    <property type="match status" value="1"/>
</dbReference>
<dbReference type="SUPFAM" id="SSF52058">
    <property type="entry name" value="L domain-like"/>
    <property type="match status" value="2"/>
</dbReference>
<keyword evidence="5" id="KW-1003">Cell membrane</keyword>
<evidence type="ECO:0000256" key="20">
    <source>
        <dbReference type="ARBA" id="ARBA00047899"/>
    </source>
</evidence>
<dbReference type="EC" id="2.7.11.1" evidence="4"/>
<evidence type="ECO:0000256" key="18">
    <source>
        <dbReference type="ARBA" id="ARBA00023170"/>
    </source>
</evidence>
<dbReference type="FunFam" id="3.80.10.10:FF:000288">
    <property type="entry name" value="LRR receptor-like serine/threonine-protein kinase EFR"/>
    <property type="match status" value="1"/>
</dbReference>
<dbReference type="InterPro" id="IPR008271">
    <property type="entry name" value="Ser/Thr_kinase_AS"/>
</dbReference>
<keyword evidence="10 23" id="KW-0812">Transmembrane</keyword>
<dbReference type="InterPro" id="IPR013210">
    <property type="entry name" value="LRR_N_plant-typ"/>
</dbReference>
<keyword evidence="12" id="KW-0677">Repeat</keyword>
<dbReference type="AlphaFoldDB" id="V7AYP6"/>
<keyword evidence="8" id="KW-0433">Leucine-rich repeat</keyword>
<evidence type="ECO:0000259" key="24">
    <source>
        <dbReference type="PROSITE" id="PS50011"/>
    </source>
</evidence>
<dbReference type="Pfam" id="PF00560">
    <property type="entry name" value="LRR_1"/>
    <property type="match status" value="4"/>
</dbReference>
<dbReference type="Pfam" id="PF13855">
    <property type="entry name" value="LRR_8"/>
    <property type="match status" value="1"/>
</dbReference>
<dbReference type="Pfam" id="PF23598">
    <property type="entry name" value="LRR_14"/>
    <property type="match status" value="1"/>
</dbReference>
<dbReference type="Pfam" id="PF08263">
    <property type="entry name" value="LRRNT_2"/>
    <property type="match status" value="1"/>
</dbReference>
<dbReference type="GO" id="GO:0005886">
    <property type="term" value="C:plasma membrane"/>
    <property type="evidence" value="ECO:0007669"/>
    <property type="project" value="UniProtKB-SubCell"/>
</dbReference>
<keyword evidence="7" id="KW-0597">Phosphoprotein</keyword>
<evidence type="ECO:0000256" key="2">
    <source>
        <dbReference type="ARBA" id="ARBA00004479"/>
    </source>
</evidence>
<dbReference type="FunFam" id="1.10.510.10:FF:000358">
    <property type="entry name" value="Putative leucine-rich repeat receptor-like serine/threonine-protein kinase"/>
    <property type="match status" value="1"/>
</dbReference>
<dbReference type="InterPro" id="IPR000719">
    <property type="entry name" value="Prot_kinase_dom"/>
</dbReference>
<evidence type="ECO:0000256" key="7">
    <source>
        <dbReference type="ARBA" id="ARBA00022553"/>
    </source>
</evidence>
<gene>
    <name evidence="25" type="ORF">PHAVU_009G209200g</name>
</gene>
<dbReference type="GO" id="GO:0005524">
    <property type="term" value="F:ATP binding"/>
    <property type="evidence" value="ECO:0007669"/>
    <property type="project" value="UniProtKB-UniRule"/>
</dbReference>
<evidence type="ECO:0000256" key="8">
    <source>
        <dbReference type="ARBA" id="ARBA00022614"/>
    </source>
</evidence>
<keyword evidence="16 23" id="KW-1133">Transmembrane helix</keyword>
<dbReference type="SMR" id="V7AYP6"/>
<dbReference type="Gene3D" id="3.80.10.10">
    <property type="entry name" value="Ribonuclease Inhibitor"/>
    <property type="match status" value="3"/>
</dbReference>
<dbReference type="InterPro" id="IPR032675">
    <property type="entry name" value="LRR_dom_sf"/>
</dbReference>
<dbReference type="InterPro" id="IPR051809">
    <property type="entry name" value="Plant_receptor-like_S/T_kinase"/>
</dbReference>
<dbReference type="InterPro" id="IPR003591">
    <property type="entry name" value="Leu-rich_rpt_typical-subtyp"/>
</dbReference>
<comment type="catalytic activity">
    <reaction evidence="20">
        <text>L-threonyl-[protein] + ATP = O-phospho-L-threonyl-[protein] + ADP + H(+)</text>
        <dbReference type="Rhea" id="RHEA:46608"/>
        <dbReference type="Rhea" id="RHEA-COMP:11060"/>
        <dbReference type="Rhea" id="RHEA-COMP:11605"/>
        <dbReference type="ChEBI" id="CHEBI:15378"/>
        <dbReference type="ChEBI" id="CHEBI:30013"/>
        <dbReference type="ChEBI" id="CHEBI:30616"/>
        <dbReference type="ChEBI" id="CHEBI:61977"/>
        <dbReference type="ChEBI" id="CHEBI:456216"/>
        <dbReference type="EC" id="2.7.11.1"/>
    </reaction>
</comment>